<dbReference type="Proteomes" id="UP000265520">
    <property type="component" value="Unassembled WGS sequence"/>
</dbReference>
<accession>A0A392R7L9</accession>
<evidence type="ECO:0000313" key="1">
    <source>
        <dbReference type="EMBL" id="MCI32092.1"/>
    </source>
</evidence>
<comment type="caution">
    <text evidence="1">The sequence shown here is derived from an EMBL/GenBank/DDBJ whole genome shotgun (WGS) entry which is preliminary data.</text>
</comment>
<proteinExistence type="predicted"/>
<keyword evidence="2" id="KW-1185">Reference proteome</keyword>
<feature type="non-terminal residue" evidence="1">
    <location>
        <position position="84"/>
    </location>
</feature>
<dbReference type="EMBL" id="LXQA010192668">
    <property type="protein sequence ID" value="MCI32092.1"/>
    <property type="molecule type" value="Genomic_DNA"/>
</dbReference>
<dbReference type="AlphaFoldDB" id="A0A392R7L9"/>
<reference evidence="1 2" key="1">
    <citation type="journal article" date="2018" name="Front. Plant Sci.">
        <title>Red Clover (Trifolium pratense) and Zigzag Clover (T. medium) - A Picture of Genomic Similarities and Differences.</title>
        <authorList>
            <person name="Dluhosova J."/>
            <person name="Istvanek J."/>
            <person name="Nedelnik J."/>
            <person name="Repkova J."/>
        </authorList>
    </citation>
    <scope>NUCLEOTIDE SEQUENCE [LARGE SCALE GENOMIC DNA]</scope>
    <source>
        <strain evidence="2">cv. 10/8</strain>
        <tissue evidence="1">Leaf</tissue>
    </source>
</reference>
<evidence type="ECO:0000313" key="2">
    <source>
        <dbReference type="Proteomes" id="UP000265520"/>
    </source>
</evidence>
<name>A0A392R7L9_9FABA</name>
<organism evidence="1 2">
    <name type="scientific">Trifolium medium</name>
    <dbReference type="NCBI Taxonomy" id="97028"/>
    <lineage>
        <taxon>Eukaryota</taxon>
        <taxon>Viridiplantae</taxon>
        <taxon>Streptophyta</taxon>
        <taxon>Embryophyta</taxon>
        <taxon>Tracheophyta</taxon>
        <taxon>Spermatophyta</taxon>
        <taxon>Magnoliopsida</taxon>
        <taxon>eudicotyledons</taxon>
        <taxon>Gunneridae</taxon>
        <taxon>Pentapetalae</taxon>
        <taxon>rosids</taxon>
        <taxon>fabids</taxon>
        <taxon>Fabales</taxon>
        <taxon>Fabaceae</taxon>
        <taxon>Papilionoideae</taxon>
        <taxon>50 kb inversion clade</taxon>
        <taxon>NPAAA clade</taxon>
        <taxon>Hologalegina</taxon>
        <taxon>IRL clade</taxon>
        <taxon>Trifolieae</taxon>
        <taxon>Trifolium</taxon>
    </lineage>
</organism>
<protein>
    <submittedName>
        <fullName evidence="1">Transcription factor PIF1-like</fullName>
    </submittedName>
</protein>
<sequence>MQEGEMASWLHYPINNDDHDDSPFCGDFINPPSTVNNNSSMQTLQRTSQLTEFRRNSMSVAPSRPPNLLQRRSEQVQPNFAYFA</sequence>